<comment type="caution">
    <text evidence="1">The sequence shown here is derived from an EMBL/GenBank/DDBJ whole genome shotgun (WGS) entry which is preliminary data.</text>
</comment>
<evidence type="ECO:0000313" key="2">
    <source>
        <dbReference type="Proteomes" id="UP001375382"/>
    </source>
</evidence>
<dbReference type="RefSeq" id="WP_335735909.1">
    <property type="nucleotide sequence ID" value="NZ_JALAAR010000007.1"/>
</dbReference>
<accession>A0ABU8C753</accession>
<evidence type="ECO:0008006" key="3">
    <source>
        <dbReference type="Google" id="ProtNLM"/>
    </source>
</evidence>
<gene>
    <name evidence="1" type="ORF">MN202_09640</name>
</gene>
<dbReference type="Proteomes" id="UP001375382">
    <property type="component" value="Unassembled WGS sequence"/>
</dbReference>
<dbReference type="EMBL" id="JALAAR010000007">
    <property type="protein sequence ID" value="MEH8017496.1"/>
    <property type="molecule type" value="Genomic_DNA"/>
</dbReference>
<name>A0ABU8C753_9GAMM</name>
<organism evidence="1 2">
    <name type="scientific">Rheinheimera muenzenbergensis</name>
    <dbReference type="NCBI Taxonomy" id="1193628"/>
    <lineage>
        <taxon>Bacteria</taxon>
        <taxon>Pseudomonadati</taxon>
        <taxon>Pseudomonadota</taxon>
        <taxon>Gammaproteobacteria</taxon>
        <taxon>Chromatiales</taxon>
        <taxon>Chromatiaceae</taxon>
        <taxon>Rheinheimera</taxon>
    </lineage>
</organism>
<evidence type="ECO:0000313" key="1">
    <source>
        <dbReference type="EMBL" id="MEH8017496.1"/>
    </source>
</evidence>
<sequence>MEKVLQNSTPASWILLKFMEIVMANMSKGLGFVLIFGVASAVIGCSGSSDELEEKLTHSASVTLINSWSEMADLHVAKRTFNGGYSGLFDADNLATRDVPANAVGTPYHYSYKAINNIVNVGVRDSISKNNEERSTRVLNNDEKLWVIAWEDTSGKTMSIVTRKQHTKSDTFNVRLFADANYAVSVDGNNVLSTEKGQVTAYLEVNNCANSLKVAGKALDLCSAEPGASYLLVVDRNGARVMATE</sequence>
<proteinExistence type="predicted"/>
<protein>
    <recommendedName>
        <fullName evidence="3">Lipoprotein</fullName>
    </recommendedName>
</protein>
<reference evidence="1 2" key="1">
    <citation type="journal article" date="2023" name="Ecotoxicol. Environ. Saf.">
        <title>Mercury remediation potential of mercury-resistant strain Rheinheimera metallidurans sp. nov. isolated from a municipal waste dumping site.</title>
        <authorList>
            <person name="Yadav V."/>
            <person name="Manjhi A."/>
            <person name="Vadakedath N."/>
        </authorList>
    </citation>
    <scope>NUCLEOTIDE SEQUENCE [LARGE SCALE GENOMIC DNA]</scope>
    <source>
        <strain evidence="1 2">E-49</strain>
    </source>
</reference>
<keyword evidence="2" id="KW-1185">Reference proteome</keyword>